<name>A0A1R3VWB1_9GAMM</name>
<dbReference type="OrthoDB" id="9815856at2"/>
<evidence type="ECO:0000256" key="5">
    <source>
        <dbReference type="ARBA" id="ARBA00022691"/>
    </source>
</evidence>
<evidence type="ECO:0000256" key="3">
    <source>
        <dbReference type="ARBA" id="ARBA00022603"/>
    </source>
</evidence>
<evidence type="ECO:0000313" key="11">
    <source>
        <dbReference type="Proteomes" id="UP000223759"/>
    </source>
</evidence>
<evidence type="ECO:0000256" key="1">
    <source>
        <dbReference type="ARBA" id="ARBA00005879"/>
    </source>
</evidence>
<comment type="pathway">
    <text evidence="8">Cofactor biosynthesis; adenosylcobalamin biosynthesis; precorrin-2 from uroporphyrinogen III: step 1/1.</text>
</comment>
<protein>
    <recommendedName>
        <fullName evidence="2">uroporphyrinogen-III C-methyltransferase</fullName>
        <ecNumber evidence="2">2.1.1.107</ecNumber>
    </recommendedName>
</protein>
<evidence type="ECO:0000256" key="4">
    <source>
        <dbReference type="ARBA" id="ARBA00022679"/>
    </source>
</evidence>
<comment type="similarity">
    <text evidence="1">Belongs to the precorrin methyltransferase family.</text>
</comment>
<dbReference type="PANTHER" id="PTHR45790:SF3">
    <property type="entry name" value="S-ADENOSYL-L-METHIONINE-DEPENDENT UROPORPHYRINOGEN III METHYLTRANSFERASE, CHLOROPLASTIC"/>
    <property type="match status" value="1"/>
</dbReference>
<comment type="pathway">
    <text evidence="7">Porphyrin-containing compound metabolism; siroheme biosynthesis; precorrin-2 from uroporphyrinogen III: step 1/1.</text>
</comment>
<proteinExistence type="inferred from homology"/>
<keyword evidence="3 10" id="KW-0489">Methyltransferase</keyword>
<dbReference type="RefSeq" id="WP_076755482.1">
    <property type="nucleotide sequence ID" value="NZ_CP023018.1"/>
</dbReference>
<evidence type="ECO:0000313" key="10">
    <source>
        <dbReference type="EMBL" id="SIT69396.1"/>
    </source>
</evidence>
<keyword evidence="11" id="KW-1185">Reference proteome</keyword>
<dbReference type="Pfam" id="PF00590">
    <property type="entry name" value="TP_methylase"/>
    <property type="match status" value="1"/>
</dbReference>
<dbReference type="EC" id="2.1.1.107" evidence="2"/>
<dbReference type="GO" id="GO:0004851">
    <property type="term" value="F:uroporphyrin-III C-methyltransferase activity"/>
    <property type="evidence" value="ECO:0007669"/>
    <property type="project" value="UniProtKB-EC"/>
</dbReference>
<dbReference type="InterPro" id="IPR014777">
    <property type="entry name" value="4pyrrole_Mease_sub1"/>
</dbReference>
<dbReference type="PROSITE" id="PS00839">
    <property type="entry name" value="SUMT_1"/>
    <property type="match status" value="1"/>
</dbReference>
<dbReference type="UniPathway" id="UPA00262">
    <property type="reaction ID" value="UER00211"/>
</dbReference>
<gene>
    <name evidence="10" type="ORF">SAMN05216526_1073</name>
</gene>
<dbReference type="NCBIfam" id="NF004790">
    <property type="entry name" value="PRK06136.1"/>
    <property type="match status" value="1"/>
</dbReference>
<dbReference type="EMBL" id="FTPK01000002">
    <property type="protein sequence ID" value="SIT69396.1"/>
    <property type="molecule type" value="Genomic_DNA"/>
</dbReference>
<organism evidence="10 11">
    <name type="scientific">Ectothiorhodosinus mongolicus</name>
    <dbReference type="NCBI Taxonomy" id="233100"/>
    <lineage>
        <taxon>Bacteria</taxon>
        <taxon>Pseudomonadati</taxon>
        <taxon>Pseudomonadota</taxon>
        <taxon>Gammaproteobacteria</taxon>
        <taxon>Chromatiales</taxon>
        <taxon>Ectothiorhodospiraceae</taxon>
        <taxon>Ectothiorhodosinus</taxon>
    </lineage>
</organism>
<dbReference type="PANTHER" id="PTHR45790">
    <property type="entry name" value="SIROHEME SYNTHASE-RELATED"/>
    <property type="match status" value="1"/>
</dbReference>
<dbReference type="SUPFAM" id="SSF53790">
    <property type="entry name" value="Tetrapyrrole methylase"/>
    <property type="match status" value="1"/>
</dbReference>
<dbReference type="GO" id="GO:0019354">
    <property type="term" value="P:siroheme biosynthetic process"/>
    <property type="evidence" value="ECO:0007669"/>
    <property type="project" value="UniProtKB-UniPathway"/>
</dbReference>
<dbReference type="InterPro" id="IPR050161">
    <property type="entry name" value="Siro_Cobalamin_biosynth"/>
</dbReference>
<dbReference type="NCBIfam" id="TIGR01469">
    <property type="entry name" value="cobA_cysG_Cterm"/>
    <property type="match status" value="1"/>
</dbReference>
<reference evidence="10 11" key="1">
    <citation type="submission" date="2017-01" db="EMBL/GenBank/DDBJ databases">
        <authorList>
            <person name="Mah S.A."/>
            <person name="Swanson W.J."/>
            <person name="Moy G.W."/>
            <person name="Vacquier V.D."/>
        </authorList>
    </citation>
    <scope>NUCLEOTIDE SEQUENCE [LARGE SCALE GENOMIC DNA]</scope>
    <source>
        <strain evidence="10 11">M9</strain>
    </source>
</reference>
<dbReference type="STRING" id="233100.SAMN05216526_1073"/>
<evidence type="ECO:0000256" key="6">
    <source>
        <dbReference type="ARBA" id="ARBA00023244"/>
    </source>
</evidence>
<dbReference type="InterPro" id="IPR003043">
    <property type="entry name" value="Uropor_MeTrfase_CS"/>
</dbReference>
<accession>A0A1R3VWB1</accession>
<dbReference type="Proteomes" id="UP000223759">
    <property type="component" value="Unassembled WGS sequence"/>
</dbReference>
<feature type="domain" description="Tetrapyrrole methylase" evidence="9">
    <location>
        <begin position="23"/>
        <end position="235"/>
    </location>
</feature>
<keyword evidence="4 10" id="KW-0808">Transferase</keyword>
<evidence type="ECO:0000256" key="7">
    <source>
        <dbReference type="ARBA" id="ARBA00025705"/>
    </source>
</evidence>
<sequence length="277" mass="28594">MNIATNNLGTLVPGLPILTPGDVWIVGAGPGDPGLLTVHALSALMQADVLVHDALVDQRVLNLARPGAARVFVGKRGGKPSTPQDDIVVTLIDQARRGFRVVRLKGGDPYIFGRGGEEVAALKAAGIGHRVIPGLTAGLAGLGAVGIPATHRGVNQAIFLATGHGAGKQMTPDGIDWLQVAKLGQPIVLYMGLKNLPLILSDLFAGGMAPQTPAAVIASATTADERVLITTADKLEEHMQQEDFAAPVIIVIGHIVACRAELEQVVTQAASEVVGIG</sequence>
<dbReference type="InterPro" id="IPR035996">
    <property type="entry name" value="4pyrrol_Methylase_sf"/>
</dbReference>
<dbReference type="GO" id="GO:0032259">
    <property type="term" value="P:methylation"/>
    <property type="evidence" value="ECO:0007669"/>
    <property type="project" value="UniProtKB-KW"/>
</dbReference>
<dbReference type="InterPro" id="IPR006366">
    <property type="entry name" value="CobA/CysG_C"/>
</dbReference>
<keyword evidence="6" id="KW-0627">Porphyrin biosynthesis</keyword>
<evidence type="ECO:0000259" key="9">
    <source>
        <dbReference type="Pfam" id="PF00590"/>
    </source>
</evidence>
<evidence type="ECO:0000256" key="8">
    <source>
        <dbReference type="ARBA" id="ARBA00060548"/>
    </source>
</evidence>
<dbReference type="AlphaFoldDB" id="A0A1R3VWB1"/>
<evidence type="ECO:0000256" key="2">
    <source>
        <dbReference type="ARBA" id="ARBA00012162"/>
    </source>
</evidence>
<dbReference type="CDD" id="cd11642">
    <property type="entry name" value="SUMT"/>
    <property type="match status" value="1"/>
</dbReference>
<dbReference type="FunFam" id="3.40.1010.10:FF:000001">
    <property type="entry name" value="Siroheme synthase"/>
    <property type="match status" value="1"/>
</dbReference>
<dbReference type="InterPro" id="IPR014776">
    <property type="entry name" value="4pyrrole_Mease_sub2"/>
</dbReference>
<dbReference type="InterPro" id="IPR000878">
    <property type="entry name" value="4pyrrol_Mease"/>
</dbReference>
<keyword evidence="5" id="KW-0949">S-adenosyl-L-methionine</keyword>
<dbReference type="Gene3D" id="3.30.950.10">
    <property type="entry name" value="Methyltransferase, Cobalt-precorrin-4 Transmethylase, Domain 2"/>
    <property type="match status" value="1"/>
</dbReference>
<dbReference type="Gene3D" id="3.40.1010.10">
    <property type="entry name" value="Cobalt-precorrin-4 Transmethylase, Domain 1"/>
    <property type="match status" value="1"/>
</dbReference>